<dbReference type="Pfam" id="PF13041">
    <property type="entry name" value="PPR_2"/>
    <property type="match status" value="4"/>
</dbReference>
<dbReference type="InterPro" id="IPR002885">
    <property type="entry name" value="PPR_rpt"/>
</dbReference>
<feature type="repeat" description="PPR" evidence="3">
    <location>
        <begin position="292"/>
        <end position="326"/>
    </location>
</feature>
<organism evidence="4 5">
    <name type="scientific">Anisodus acutangulus</name>
    <dbReference type="NCBI Taxonomy" id="402998"/>
    <lineage>
        <taxon>Eukaryota</taxon>
        <taxon>Viridiplantae</taxon>
        <taxon>Streptophyta</taxon>
        <taxon>Embryophyta</taxon>
        <taxon>Tracheophyta</taxon>
        <taxon>Spermatophyta</taxon>
        <taxon>Magnoliopsida</taxon>
        <taxon>eudicotyledons</taxon>
        <taxon>Gunneridae</taxon>
        <taxon>Pentapetalae</taxon>
        <taxon>asterids</taxon>
        <taxon>lamiids</taxon>
        <taxon>Solanales</taxon>
        <taxon>Solanaceae</taxon>
        <taxon>Solanoideae</taxon>
        <taxon>Hyoscyameae</taxon>
        <taxon>Anisodus</taxon>
    </lineage>
</organism>
<feature type="repeat" description="PPR" evidence="3">
    <location>
        <begin position="221"/>
        <end position="255"/>
    </location>
</feature>
<feature type="repeat" description="PPR" evidence="3">
    <location>
        <begin position="397"/>
        <end position="431"/>
    </location>
</feature>
<feature type="repeat" description="PPR" evidence="3">
    <location>
        <begin position="115"/>
        <end position="149"/>
    </location>
</feature>
<dbReference type="GO" id="GO:0003729">
    <property type="term" value="F:mRNA binding"/>
    <property type="evidence" value="ECO:0007669"/>
    <property type="project" value="InterPro"/>
</dbReference>
<evidence type="ECO:0000313" key="4">
    <source>
        <dbReference type="EMBL" id="KAJ8538591.1"/>
    </source>
</evidence>
<feature type="repeat" description="PPR" evidence="3">
    <location>
        <begin position="186"/>
        <end position="220"/>
    </location>
</feature>
<keyword evidence="2" id="KW-0677">Repeat</keyword>
<protein>
    <recommendedName>
        <fullName evidence="6">Pentatricopeptide repeat-containing protein</fullName>
    </recommendedName>
</protein>
<dbReference type="InterPro" id="IPR011990">
    <property type="entry name" value="TPR-like_helical_dom_sf"/>
</dbReference>
<comment type="similarity">
    <text evidence="1">Belongs to the PPR family. P subfamily.</text>
</comment>
<gene>
    <name evidence="4" type="ORF">K7X08_027812</name>
</gene>
<feature type="repeat" description="PPR" evidence="3">
    <location>
        <begin position="257"/>
        <end position="291"/>
    </location>
</feature>
<feature type="repeat" description="PPR" evidence="3">
    <location>
        <begin position="362"/>
        <end position="396"/>
    </location>
</feature>
<proteinExistence type="inferred from homology"/>
<reference evidence="5" key="1">
    <citation type="journal article" date="2023" name="Proc. Natl. Acad. Sci. U.S.A.">
        <title>Genomic and structural basis for evolution of tropane alkaloid biosynthesis.</title>
        <authorList>
            <person name="Wanga Y.-J."/>
            <person name="Taina T."/>
            <person name="Yua J.-Y."/>
            <person name="Lia J."/>
            <person name="Xua B."/>
            <person name="Chenc J."/>
            <person name="D'Auriad J.C."/>
            <person name="Huanga J.-P."/>
            <person name="Huanga S.-X."/>
        </authorList>
    </citation>
    <scope>NUCLEOTIDE SEQUENCE [LARGE SCALE GENOMIC DNA]</scope>
    <source>
        <strain evidence="5">cv. KIB-2019</strain>
    </source>
</reference>
<dbReference type="NCBIfam" id="TIGR00756">
    <property type="entry name" value="PPR"/>
    <property type="match status" value="8"/>
</dbReference>
<feature type="repeat" description="PPR" evidence="3">
    <location>
        <begin position="327"/>
        <end position="361"/>
    </location>
</feature>
<dbReference type="Gene3D" id="1.25.40.10">
    <property type="entry name" value="Tetratricopeptide repeat domain"/>
    <property type="match status" value="4"/>
</dbReference>
<dbReference type="Proteomes" id="UP001152561">
    <property type="component" value="Unassembled WGS sequence"/>
</dbReference>
<name>A0A9Q1LJL0_9SOLA</name>
<dbReference type="PANTHER" id="PTHR47874">
    <property type="entry name" value="EXPRESSED PROTEIN"/>
    <property type="match status" value="1"/>
</dbReference>
<keyword evidence="5" id="KW-1185">Reference proteome</keyword>
<dbReference type="Pfam" id="PF01535">
    <property type="entry name" value="PPR"/>
    <property type="match status" value="1"/>
</dbReference>
<dbReference type="EMBL" id="JAJAGQ010000017">
    <property type="protein sequence ID" value="KAJ8538591.1"/>
    <property type="molecule type" value="Genomic_DNA"/>
</dbReference>
<dbReference type="AlphaFoldDB" id="A0A9Q1LJL0"/>
<dbReference type="PROSITE" id="PS51375">
    <property type="entry name" value="PPR"/>
    <property type="match status" value="8"/>
</dbReference>
<evidence type="ECO:0000313" key="5">
    <source>
        <dbReference type="Proteomes" id="UP001152561"/>
    </source>
</evidence>
<evidence type="ECO:0000256" key="1">
    <source>
        <dbReference type="ARBA" id="ARBA00007626"/>
    </source>
</evidence>
<accession>A0A9Q1LJL0</accession>
<comment type="caution">
    <text evidence="4">The sequence shown here is derived from an EMBL/GenBank/DDBJ whole genome shotgun (WGS) entry which is preliminary data.</text>
</comment>
<sequence length="542" mass="61252">MELQIPGSAKPCCSSTIISSSIHYLMNEHVNPRVLIIKSSSSQRLQKCSKKNLSRILRTEAAIKGIERKANSEKYINLWPKAVLEALDDAIRDNRWESALKIFDLLRKQHWYEPRCHTYAKLLVMLGKCKQPNQASLLFEIMLADGLQPTVDVYTALVSAYGLSGLLDEALRTIDDMKSVSNCKPDVYTYSILIKCCTKVRRFDMIEHILAEMVYLGIECTSVTYNTMIDGYGKAKLFELMESSLTDMIESETAIPDVFTLNSVIGSYGSCGKLEKMEKWFEEFQVMGIKPDVMTFNILIKSYGRAGMYQKMESVLDFMRNRFYSPTAVTYNIIIETLGKAGHIKNMEQFFLQMKHVGVKPTSFTYCSLVSAYSRAGLLEKVDSIMRQVENSDVVLDAPFFNCIISAYGQAGDIERMVALFLEMKVRKCKPDYITFSTMIQAYNSQGLTKAANDLKTKMITSCGTLESNELIMGRVLSACEFVSVKKDAITIHTSDSMDPRRRTWAGFFQKGIAMDRDGALLRHLLILPFESDRSPLTGCKS</sequence>
<evidence type="ECO:0008006" key="6">
    <source>
        <dbReference type="Google" id="ProtNLM"/>
    </source>
</evidence>
<evidence type="ECO:0000256" key="3">
    <source>
        <dbReference type="PROSITE-ProRule" id="PRU00708"/>
    </source>
</evidence>
<dbReference type="InterPro" id="IPR044179">
    <property type="entry name" value="PPR5-like"/>
</dbReference>
<dbReference type="OrthoDB" id="185373at2759"/>
<dbReference type="PANTHER" id="PTHR47874:SF6">
    <property type="entry name" value="PENTATRICOPEPTIDE REPEAT-CONTAINING PROTEIN"/>
    <property type="match status" value="1"/>
</dbReference>
<evidence type="ECO:0000256" key="2">
    <source>
        <dbReference type="ARBA" id="ARBA00022737"/>
    </source>
</evidence>